<evidence type="ECO:0000313" key="2">
    <source>
        <dbReference type="Proteomes" id="UP000238916"/>
    </source>
</evidence>
<evidence type="ECO:0000313" key="1">
    <source>
        <dbReference type="EMBL" id="SPF36612.1"/>
    </source>
</evidence>
<sequence length="353" mass="41240">MVRIMKEINVNIKLDLLVPINQHSLYYLAGVKPNVEWNLRTIAAHKISSQEELIELELQKEQAAKYINTPEGMQQVTKFVEECVSVFNFLEHDPQSAVDYLEGKKIIFVAGAMRTGGTFLTSKLFEVFDMRLEDFNLHMVHDTIPNMPLSLPNSAKGLHPFLFGLAQLIVWIKREFKNSHIAIKKRTSFEYYLPLLYNIFGDNAEYILTIRHPIPSGFSMAKKEGLEVNSHCSPAWWYELIENKKGVSGRTWDKLNCIERFAMYWQICYEAVAKNHNYKQKIKVVPYDKQSYQDLISFVAYKYHGNDVILDDFFANTKEYKGTWSRDYIDNILEQVNYHWELSGLKFPILELK</sequence>
<gene>
    <name evidence="1" type="ORF">SBF1_1640004</name>
</gene>
<organism evidence="1 2">
    <name type="scientific">Candidatus Desulfosporosinus infrequens</name>
    <dbReference type="NCBI Taxonomy" id="2043169"/>
    <lineage>
        <taxon>Bacteria</taxon>
        <taxon>Bacillati</taxon>
        <taxon>Bacillota</taxon>
        <taxon>Clostridia</taxon>
        <taxon>Eubacteriales</taxon>
        <taxon>Desulfitobacteriaceae</taxon>
        <taxon>Desulfosporosinus</taxon>
    </lineage>
</organism>
<reference evidence="2" key="1">
    <citation type="submission" date="2018-02" db="EMBL/GenBank/DDBJ databases">
        <authorList>
            <person name="Hausmann B."/>
        </authorList>
    </citation>
    <scope>NUCLEOTIDE SEQUENCE [LARGE SCALE GENOMIC DNA]</scope>
    <source>
        <strain evidence="2">Peat soil MAG SbF1</strain>
    </source>
</reference>
<dbReference type="InterPro" id="IPR027417">
    <property type="entry name" value="P-loop_NTPase"/>
</dbReference>
<accession>A0A2U3KAA7</accession>
<dbReference type="Gene3D" id="3.40.50.300">
    <property type="entry name" value="P-loop containing nucleotide triphosphate hydrolases"/>
    <property type="match status" value="1"/>
</dbReference>
<dbReference type="EMBL" id="OMOF01000073">
    <property type="protein sequence ID" value="SPF36612.1"/>
    <property type="molecule type" value="Genomic_DNA"/>
</dbReference>
<dbReference type="AlphaFoldDB" id="A0A2U3KAA7"/>
<protein>
    <recommendedName>
        <fullName evidence="3">Sulfotransferase family protein</fullName>
    </recommendedName>
</protein>
<evidence type="ECO:0008006" key="3">
    <source>
        <dbReference type="Google" id="ProtNLM"/>
    </source>
</evidence>
<dbReference type="SUPFAM" id="SSF52540">
    <property type="entry name" value="P-loop containing nucleoside triphosphate hydrolases"/>
    <property type="match status" value="1"/>
</dbReference>
<proteinExistence type="predicted"/>
<dbReference type="Proteomes" id="UP000238916">
    <property type="component" value="Unassembled WGS sequence"/>
</dbReference>
<name>A0A2U3KAA7_9FIRM</name>